<comment type="caution">
    <text evidence="2">The sequence shown here is derived from an EMBL/GenBank/DDBJ whole genome shotgun (WGS) entry which is preliminary data.</text>
</comment>
<keyword evidence="3" id="KW-1185">Reference proteome</keyword>
<evidence type="ECO:0000313" key="3">
    <source>
        <dbReference type="Proteomes" id="UP001225957"/>
    </source>
</evidence>
<organism evidence="2 3">
    <name type="scientific">Halomonas rhizosphaerae</name>
    <dbReference type="NCBI Taxonomy" id="3043296"/>
    <lineage>
        <taxon>Bacteria</taxon>
        <taxon>Pseudomonadati</taxon>
        <taxon>Pseudomonadota</taxon>
        <taxon>Gammaproteobacteria</taxon>
        <taxon>Oceanospirillales</taxon>
        <taxon>Halomonadaceae</taxon>
        <taxon>Halomonas</taxon>
    </lineage>
</organism>
<dbReference type="RefSeq" id="WP_282736461.1">
    <property type="nucleotide sequence ID" value="NZ_JASCQP010000034.1"/>
</dbReference>
<proteinExistence type="predicted"/>
<dbReference type="Proteomes" id="UP001225957">
    <property type="component" value="Unassembled WGS sequence"/>
</dbReference>
<protein>
    <submittedName>
        <fullName evidence="2">Uncharacterized protein</fullName>
    </submittedName>
</protein>
<accession>A0ABT6V2T4</accession>
<keyword evidence="1" id="KW-0732">Signal</keyword>
<evidence type="ECO:0000256" key="1">
    <source>
        <dbReference type="SAM" id="SignalP"/>
    </source>
</evidence>
<sequence length="150" mass="15618">MTTPTIPSSPLSRWMLLSLLFAAPLALASEGHDLTFQGDASFGGPHGGQAIQVAVVDAESGEVLAEESGTVSADGDPAFSFDFPGALQDGKGHEVHYWIDSNFGGGSEGSCDPMENDHQWSVSLEPASDAVTHVESHDPGAQSEVCATFE</sequence>
<name>A0ABT6V2T4_9GAMM</name>
<dbReference type="EMBL" id="JASCQP010000034">
    <property type="protein sequence ID" value="MDI5892543.1"/>
    <property type="molecule type" value="Genomic_DNA"/>
</dbReference>
<evidence type="ECO:0000313" key="2">
    <source>
        <dbReference type="EMBL" id="MDI5892543.1"/>
    </source>
</evidence>
<reference evidence="2 3" key="1">
    <citation type="submission" date="2023-04" db="EMBL/GenBank/DDBJ databases">
        <title>Halomonas strains isolated from rhizosphere soil.</title>
        <authorList>
            <person name="Xu L."/>
            <person name="Sun J.-Q."/>
        </authorList>
    </citation>
    <scope>NUCLEOTIDE SEQUENCE [LARGE SCALE GENOMIC DNA]</scope>
    <source>
        <strain evidence="2 3">LR5S20</strain>
    </source>
</reference>
<feature type="signal peptide" evidence="1">
    <location>
        <begin position="1"/>
        <end position="28"/>
    </location>
</feature>
<feature type="chain" id="PRO_5045997939" evidence="1">
    <location>
        <begin position="29"/>
        <end position="150"/>
    </location>
</feature>
<gene>
    <name evidence="2" type="ORF">QLQ83_15720</name>
</gene>